<feature type="non-terminal residue" evidence="1">
    <location>
        <position position="1"/>
    </location>
</feature>
<sequence>KEQTQRRIKYTLLVSHAKNKEKPRFSNKTNSRESVIQRDKVGWNGMSTLWGTTHKQHGLVPVRD</sequence>
<reference evidence="1" key="1">
    <citation type="submission" date="2014-12" db="EMBL/GenBank/DDBJ databases">
        <title>Insight into the proteome of Arion vulgaris.</title>
        <authorList>
            <person name="Aradska J."/>
            <person name="Bulat T."/>
            <person name="Smidak R."/>
            <person name="Sarate P."/>
            <person name="Gangsoo J."/>
            <person name="Sialana F."/>
            <person name="Bilban M."/>
            <person name="Lubec G."/>
        </authorList>
    </citation>
    <scope>NUCLEOTIDE SEQUENCE</scope>
    <source>
        <tissue evidence="1">Skin</tissue>
    </source>
</reference>
<organism evidence="1">
    <name type="scientific">Arion vulgaris</name>
    <dbReference type="NCBI Taxonomy" id="1028688"/>
    <lineage>
        <taxon>Eukaryota</taxon>
        <taxon>Metazoa</taxon>
        <taxon>Spiralia</taxon>
        <taxon>Lophotrochozoa</taxon>
        <taxon>Mollusca</taxon>
        <taxon>Gastropoda</taxon>
        <taxon>Heterobranchia</taxon>
        <taxon>Euthyneura</taxon>
        <taxon>Panpulmonata</taxon>
        <taxon>Eupulmonata</taxon>
        <taxon>Stylommatophora</taxon>
        <taxon>Helicina</taxon>
        <taxon>Arionoidea</taxon>
        <taxon>Arionidae</taxon>
        <taxon>Arion</taxon>
    </lineage>
</organism>
<name>A0A0B6YA00_9EUPU</name>
<evidence type="ECO:0000313" key="1">
    <source>
        <dbReference type="EMBL" id="CEK52651.1"/>
    </source>
</evidence>
<gene>
    <name evidence="1" type="primary">ORF17562</name>
</gene>
<proteinExistence type="predicted"/>
<accession>A0A0B6YA00</accession>
<dbReference type="EMBL" id="HACG01005786">
    <property type="protein sequence ID" value="CEK52651.1"/>
    <property type="molecule type" value="Transcribed_RNA"/>
</dbReference>
<dbReference type="AlphaFoldDB" id="A0A0B6YA00"/>
<protein>
    <submittedName>
        <fullName evidence="1">Uncharacterized protein</fullName>
    </submittedName>
</protein>